<dbReference type="eggNOG" id="KOG1414">
    <property type="taxonomic scope" value="Eukaryota"/>
</dbReference>
<gene>
    <name evidence="10" type="ORF">TREES_T100009092</name>
</gene>
<keyword evidence="4" id="KW-0238">DNA-binding</keyword>
<keyword evidence="5" id="KW-0804">Transcription</keyword>
<feature type="compositionally biased region" description="Polar residues" evidence="8">
    <location>
        <begin position="473"/>
        <end position="484"/>
    </location>
</feature>
<evidence type="ECO:0000313" key="10">
    <source>
        <dbReference type="EMBL" id="ELW64144.1"/>
    </source>
</evidence>
<keyword evidence="6" id="KW-0539">Nucleus</keyword>
<dbReference type="Gene3D" id="1.20.5.170">
    <property type="match status" value="1"/>
</dbReference>
<comment type="subcellular location">
    <subcellularLocation>
        <location evidence="1">Nucleus</location>
    </subcellularLocation>
</comment>
<evidence type="ECO:0000313" key="11">
    <source>
        <dbReference type="Proteomes" id="UP000011518"/>
    </source>
</evidence>
<dbReference type="InterPro" id="IPR046347">
    <property type="entry name" value="bZIP_sf"/>
</dbReference>
<evidence type="ECO:0000259" key="9">
    <source>
        <dbReference type="PROSITE" id="PS50217"/>
    </source>
</evidence>
<evidence type="ECO:0000256" key="8">
    <source>
        <dbReference type="SAM" id="MobiDB-lite"/>
    </source>
</evidence>
<keyword evidence="3" id="KW-0805">Transcription regulation</keyword>
<feature type="compositionally biased region" description="Basic and acidic residues" evidence="8">
    <location>
        <begin position="173"/>
        <end position="184"/>
    </location>
</feature>
<dbReference type="InterPro" id="IPR004827">
    <property type="entry name" value="bZIP"/>
</dbReference>
<dbReference type="InParanoid" id="L9KNV1"/>
<reference evidence="11" key="2">
    <citation type="journal article" date="2013" name="Nat. Commun.">
        <title>Genome of the Chinese tree shrew.</title>
        <authorList>
            <person name="Fan Y."/>
            <person name="Huang Z.Y."/>
            <person name="Cao C.C."/>
            <person name="Chen C.S."/>
            <person name="Chen Y.X."/>
            <person name="Fan D.D."/>
            <person name="He J."/>
            <person name="Hou H.L."/>
            <person name="Hu L."/>
            <person name="Hu X.T."/>
            <person name="Jiang X.T."/>
            <person name="Lai R."/>
            <person name="Lang Y.S."/>
            <person name="Liang B."/>
            <person name="Liao S.G."/>
            <person name="Mu D."/>
            <person name="Ma Y.Y."/>
            <person name="Niu Y.Y."/>
            <person name="Sun X.Q."/>
            <person name="Xia J.Q."/>
            <person name="Xiao J."/>
            <person name="Xiong Z.Q."/>
            <person name="Xu L."/>
            <person name="Yang L."/>
            <person name="Zhang Y."/>
            <person name="Zhao W."/>
            <person name="Zhao X.D."/>
            <person name="Zheng Y.T."/>
            <person name="Zhou J.M."/>
            <person name="Zhu Y.B."/>
            <person name="Zhang G.J."/>
            <person name="Wang J."/>
            <person name="Yao Y.G."/>
        </authorList>
    </citation>
    <scope>NUCLEOTIDE SEQUENCE [LARGE SCALE GENOMIC DNA]</scope>
</reference>
<accession>L9KNV1</accession>
<organism evidence="10 11">
    <name type="scientific">Tupaia chinensis</name>
    <name type="common">Chinese tree shrew</name>
    <name type="synonym">Tupaia belangeri chinensis</name>
    <dbReference type="NCBI Taxonomy" id="246437"/>
    <lineage>
        <taxon>Eukaryota</taxon>
        <taxon>Metazoa</taxon>
        <taxon>Chordata</taxon>
        <taxon>Craniata</taxon>
        <taxon>Vertebrata</taxon>
        <taxon>Euteleostomi</taxon>
        <taxon>Mammalia</taxon>
        <taxon>Eutheria</taxon>
        <taxon>Euarchontoglires</taxon>
        <taxon>Scandentia</taxon>
        <taxon>Tupaiidae</taxon>
        <taxon>Tupaia</taxon>
    </lineage>
</organism>
<feature type="coiled-coil region" evidence="7">
    <location>
        <begin position="568"/>
        <end position="602"/>
    </location>
</feature>
<dbReference type="Gene3D" id="1.20.20.10">
    <property type="entry name" value="F1F0 ATP synthase subunit C"/>
    <property type="match status" value="1"/>
</dbReference>
<dbReference type="EMBL" id="KB320754">
    <property type="protein sequence ID" value="ELW64144.1"/>
    <property type="molecule type" value="Genomic_DNA"/>
</dbReference>
<feature type="compositionally biased region" description="Low complexity" evidence="8">
    <location>
        <begin position="646"/>
        <end position="658"/>
    </location>
</feature>
<evidence type="ECO:0000256" key="5">
    <source>
        <dbReference type="ARBA" id="ARBA00023163"/>
    </source>
</evidence>
<dbReference type="AlphaFoldDB" id="L9KNV1"/>
<dbReference type="CDD" id="cd12192">
    <property type="entry name" value="GCN4_cent"/>
    <property type="match status" value="1"/>
</dbReference>
<feature type="domain" description="BZIP" evidence="9">
    <location>
        <begin position="543"/>
        <end position="606"/>
    </location>
</feature>
<dbReference type="Proteomes" id="UP000011518">
    <property type="component" value="Unassembled WGS sequence"/>
</dbReference>
<keyword evidence="11" id="KW-1185">Reference proteome</keyword>
<feature type="compositionally biased region" description="Basic and acidic residues" evidence="8">
    <location>
        <begin position="537"/>
        <end position="554"/>
    </location>
</feature>
<evidence type="ECO:0000256" key="3">
    <source>
        <dbReference type="ARBA" id="ARBA00023015"/>
    </source>
</evidence>
<feature type="region of interest" description="Disordered" evidence="8">
    <location>
        <begin position="316"/>
        <end position="350"/>
    </location>
</feature>
<evidence type="ECO:0000256" key="4">
    <source>
        <dbReference type="ARBA" id="ARBA00023125"/>
    </source>
</evidence>
<comment type="similarity">
    <text evidence="2">Belongs to the ATPase C chain family.</text>
</comment>
<dbReference type="FunCoup" id="L9KNV1">
    <property type="interactions" value="4367"/>
</dbReference>
<dbReference type="PROSITE" id="PS50217">
    <property type="entry name" value="BZIP"/>
    <property type="match status" value="1"/>
</dbReference>
<evidence type="ECO:0000256" key="2">
    <source>
        <dbReference type="ARBA" id="ARBA00006704"/>
    </source>
</evidence>
<dbReference type="Pfam" id="PF00170">
    <property type="entry name" value="bZIP_1"/>
    <property type="match status" value="1"/>
</dbReference>
<feature type="compositionally biased region" description="Low complexity" evidence="8">
    <location>
        <begin position="509"/>
        <end position="525"/>
    </location>
</feature>
<reference evidence="11" key="1">
    <citation type="submission" date="2012-07" db="EMBL/GenBank/DDBJ databases">
        <title>Genome of the Chinese tree shrew, a rising model animal genetically related to primates.</title>
        <authorList>
            <person name="Zhang G."/>
            <person name="Fan Y."/>
            <person name="Yao Y."/>
            <person name="Huang Z."/>
        </authorList>
    </citation>
    <scope>NUCLEOTIDE SEQUENCE [LARGE SCALE GENOMIC DNA]</scope>
</reference>
<feature type="compositionally biased region" description="Polar residues" evidence="8">
    <location>
        <begin position="634"/>
        <end position="645"/>
    </location>
</feature>
<name>L9KNV1_TUPCH</name>
<dbReference type="GO" id="GO:0003700">
    <property type="term" value="F:DNA-binding transcription factor activity"/>
    <property type="evidence" value="ECO:0007669"/>
    <property type="project" value="InterPro"/>
</dbReference>
<dbReference type="CDD" id="cd14687">
    <property type="entry name" value="bZIP_ATF2"/>
    <property type="match status" value="1"/>
</dbReference>
<dbReference type="InterPro" id="IPR051027">
    <property type="entry name" value="bZIP_transcription_factors"/>
</dbReference>
<dbReference type="FunFam" id="1.20.5.170:FF:000010">
    <property type="entry name" value="Cyclic AMP-dependent transcription factor ATF-2"/>
    <property type="match status" value="1"/>
</dbReference>
<protein>
    <submittedName>
        <fullName evidence="10">Cyclic AMP-dependent transcription factor ATF-2</fullName>
    </submittedName>
</protein>
<evidence type="ECO:0000256" key="6">
    <source>
        <dbReference type="ARBA" id="ARBA00023242"/>
    </source>
</evidence>
<evidence type="ECO:0000256" key="1">
    <source>
        <dbReference type="ARBA" id="ARBA00004123"/>
    </source>
</evidence>
<feature type="compositionally biased region" description="Polar residues" evidence="8">
    <location>
        <begin position="687"/>
        <end position="696"/>
    </location>
</feature>
<dbReference type="InterPro" id="IPR038662">
    <property type="entry name" value="ATP_synth_F0_csu_sf"/>
</dbReference>
<dbReference type="SMART" id="SM00338">
    <property type="entry name" value="BRLZ"/>
    <property type="match status" value="1"/>
</dbReference>
<dbReference type="GO" id="GO:0005634">
    <property type="term" value="C:nucleus"/>
    <property type="evidence" value="ECO:0007669"/>
    <property type="project" value="UniProtKB-SubCell"/>
</dbReference>
<feature type="region of interest" description="Disordered" evidence="8">
    <location>
        <begin position="450"/>
        <end position="564"/>
    </location>
</feature>
<feature type="compositionally biased region" description="Polar residues" evidence="8">
    <location>
        <begin position="666"/>
        <end position="679"/>
    </location>
</feature>
<dbReference type="CDD" id="cd18182">
    <property type="entry name" value="ATP-synt_Fo_c_ATP5G3"/>
    <property type="match status" value="1"/>
</dbReference>
<keyword evidence="7" id="KW-0175">Coiled coil</keyword>
<feature type="region of interest" description="Disordered" evidence="8">
    <location>
        <begin position="615"/>
        <end position="696"/>
    </location>
</feature>
<sequence length="696" mass="74813">MFACAKLACSPALIRAGSRVVYRPISASVLSRPEARTGEGSTVFNGAHNGASQLTQRGFQTSVISRDIDTAAKFIGAGAATVGVAGSGAGIGTVFGSLIIGYARPLPITAFRSPWVSRHASWRSDHAPSRTASRPSSSLSNYQRPIALCFPPSPEDAPTSVNLTESPDPEALPLKEGKKGHDRRDHELVTRKACNRFVFQYPCHEKEDVISYSTYEIQVTCEFCQRFTNEDHLAVHKHKHEMTLKFGPARNDSVIVADQTPTPTRFLKNCEEVGLFNELASPFENEFKKASEDDIKKMPLDLSPLATPIIRSKIEEPSVVETTHQDSPLPHPESTTSDEKEVPLAQTAQPTSTIVRPASLQVPNVLLTGSDSSVIIQQAVPSPTSSTVITQAPSSNRPIVPVPGPFPLLLHLPNGQTMPVAIPASITSSNVHVPAAVPLVRPVTMVPSVPGIPGPSSPQPVQSEAKMRLKAALTQQHPPVTNGDTVKGHGSGLVRTQSEESRPQSVQQPATSTTETPASPAHTTPQTQNPTGRRRRAANEDPDEKRRKFLERNRAAASRCRQKRKVWVQSLEKKAEDLSSLNGQLQSEVTLLRNEVAQLKQLLLAHKDCPVTAMQKKSGYHTGDKDDSSEDISVPSSPHTEAIQHSSVSTSNGVSSTSKAEAVATSVLTQMADQSTEPALSQIVLAPSSQSQPSGS</sequence>
<proteinExistence type="inferred from homology"/>
<dbReference type="STRING" id="246437.L9KNV1"/>
<dbReference type="PROSITE" id="PS00036">
    <property type="entry name" value="BZIP_BASIC"/>
    <property type="match status" value="1"/>
</dbReference>
<evidence type="ECO:0000256" key="7">
    <source>
        <dbReference type="SAM" id="Coils"/>
    </source>
</evidence>
<dbReference type="PANTHER" id="PTHR19304">
    <property type="entry name" value="CYCLIC-AMP RESPONSE ELEMENT BINDING PROTEIN"/>
    <property type="match status" value="1"/>
</dbReference>
<dbReference type="SUPFAM" id="SSF57959">
    <property type="entry name" value="Leucine zipper domain"/>
    <property type="match status" value="1"/>
</dbReference>
<feature type="region of interest" description="Disordered" evidence="8">
    <location>
        <begin position="156"/>
        <end position="184"/>
    </location>
</feature>
<dbReference type="GO" id="GO:0003677">
    <property type="term" value="F:DNA binding"/>
    <property type="evidence" value="ECO:0007669"/>
    <property type="project" value="UniProtKB-KW"/>
</dbReference>